<name>A0A2U1AJH4_9BACT</name>
<protein>
    <submittedName>
        <fullName evidence="1">Uncharacterized protein</fullName>
    </submittedName>
</protein>
<gene>
    <name evidence="1" type="ORF">C8E01_1257</name>
</gene>
<sequence>MLIAELKTTLPFLMNIYHHKVLYLRGVEGFPES</sequence>
<evidence type="ECO:0000313" key="1">
    <source>
        <dbReference type="EMBL" id="PVY36579.1"/>
    </source>
</evidence>
<keyword evidence="2" id="KW-1185">Reference proteome</keyword>
<dbReference type="Proteomes" id="UP000245466">
    <property type="component" value="Unassembled WGS sequence"/>
</dbReference>
<accession>A0A2U1AJH4</accession>
<evidence type="ECO:0000313" key="2">
    <source>
        <dbReference type="Proteomes" id="UP000245466"/>
    </source>
</evidence>
<dbReference type="EMBL" id="QEKI01000025">
    <property type="protein sequence ID" value="PVY36579.1"/>
    <property type="molecule type" value="Genomic_DNA"/>
</dbReference>
<comment type="caution">
    <text evidence="1">The sequence shown here is derived from an EMBL/GenBank/DDBJ whole genome shotgun (WGS) entry which is preliminary data.</text>
</comment>
<proteinExistence type="predicted"/>
<reference evidence="1 2" key="1">
    <citation type="submission" date="2018-04" db="EMBL/GenBank/DDBJ databases">
        <title>Genomic Encyclopedia of Type Strains, Phase IV (KMG-IV): sequencing the most valuable type-strain genomes for metagenomic binning, comparative biology and taxonomic classification.</title>
        <authorList>
            <person name="Goeker M."/>
        </authorList>
    </citation>
    <scope>NUCLEOTIDE SEQUENCE [LARGE SCALE GENOMIC DNA]</scope>
    <source>
        <strain evidence="1 2">DSM 100231</strain>
    </source>
</reference>
<organism evidence="1 2">
    <name type="scientific">Pontibacter virosus</name>
    <dbReference type="NCBI Taxonomy" id="1765052"/>
    <lineage>
        <taxon>Bacteria</taxon>
        <taxon>Pseudomonadati</taxon>
        <taxon>Bacteroidota</taxon>
        <taxon>Cytophagia</taxon>
        <taxon>Cytophagales</taxon>
        <taxon>Hymenobacteraceae</taxon>
        <taxon>Pontibacter</taxon>
    </lineage>
</organism>
<dbReference type="AlphaFoldDB" id="A0A2U1AJH4"/>